<organism evidence="2 3">
    <name type="scientific">Devosia yakushimensis</name>
    <dbReference type="NCBI Taxonomy" id="470028"/>
    <lineage>
        <taxon>Bacteria</taxon>
        <taxon>Pseudomonadati</taxon>
        <taxon>Pseudomonadota</taxon>
        <taxon>Alphaproteobacteria</taxon>
        <taxon>Hyphomicrobiales</taxon>
        <taxon>Devosiaceae</taxon>
        <taxon>Devosia</taxon>
    </lineage>
</organism>
<proteinExistence type="predicted"/>
<protein>
    <submittedName>
        <fullName evidence="2">Uncharacterized protein</fullName>
    </submittedName>
</protein>
<feature type="transmembrane region" description="Helical" evidence="1">
    <location>
        <begin position="77"/>
        <end position="102"/>
    </location>
</feature>
<name>A0ABQ5UAV7_9HYPH</name>
<reference evidence="2" key="1">
    <citation type="journal article" date="2014" name="Int. J. Syst. Evol. Microbiol.">
        <title>Complete genome of a new Firmicutes species belonging to the dominant human colonic microbiota ('Ruminococcus bicirculans') reveals two chromosomes and a selective capacity to utilize plant glucans.</title>
        <authorList>
            <consortium name="NISC Comparative Sequencing Program"/>
            <person name="Wegmann U."/>
            <person name="Louis P."/>
            <person name="Goesmann A."/>
            <person name="Henrissat B."/>
            <person name="Duncan S.H."/>
            <person name="Flint H.J."/>
        </authorList>
    </citation>
    <scope>NUCLEOTIDE SEQUENCE</scope>
    <source>
        <strain evidence="2">NBRC 103855</strain>
    </source>
</reference>
<reference evidence="2" key="2">
    <citation type="submission" date="2023-01" db="EMBL/GenBank/DDBJ databases">
        <title>Draft genome sequence of Devosia yakushimensis strain NBRC 103855.</title>
        <authorList>
            <person name="Sun Q."/>
            <person name="Mori K."/>
        </authorList>
    </citation>
    <scope>NUCLEOTIDE SEQUENCE</scope>
    <source>
        <strain evidence="2">NBRC 103855</strain>
    </source>
</reference>
<keyword evidence="1" id="KW-0812">Transmembrane</keyword>
<keyword evidence="1" id="KW-0472">Membrane</keyword>
<evidence type="ECO:0000313" key="3">
    <source>
        <dbReference type="Proteomes" id="UP001161406"/>
    </source>
</evidence>
<dbReference type="EMBL" id="BSNG01000001">
    <property type="protein sequence ID" value="GLQ09262.1"/>
    <property type="molecule type" value="Genomic_DNA"/>
</dbReference>
<dbReference type="RefSeq" id="WP_284388868.1">
    <property type="nucleotide sequence ID" value="NZ_BSNG01000001.1"/>
</dbReference>
<keyword evidence="1" id="KW-1133">Transmembrane helix</keyword>
<comment type="caution">
    <text evidence="2">The sequence shown here is derived from an EMBL/GenBank/DDBJ whole genome shotgun (WGS) entry which is preliminary data.</text>
</comment>
<evidence type="ECO:0000313" key="2">
    <source>
        <dbReference type="EMBL" id="GLQ09262.1"/>
    </source>
</evidence>
<evidence type="ECO:0000256" key="1">
    <source>
        <dbReference type="SAM" id="Phobius"/>
    </source>
</evidence>
<keyword evidence="3" id="KW-1185">Reference proteome</keyword>
<gene>
    <name evidence="2" type="ORF">GCM10007913_11940</name>
</gene>
<accession>A0ABQ5UAV7</accession>
<sequence>MFAAAGAWLVSVILSRVSGDFISRVMGMLGRSADGAVRLEEIRAGSAAALAREDTQRILAVIAAQNGRQAGKMNWPIFWIIILVMLGAPALSIWSVTLYNILWWENGLWPQVARDGSGRLVGWLIADYPPSIKPWVQMSIEWLYDPMGAPTGIGAALIAGKLTSKR</sequence>
<dbReference type="Proteomes" id="UP001161406">
    <property type="component" value="Unassembled WGS sequence"/>
</dbReference>